<sequence length="248" mass="27248">DQKRELQAKLDSLDDDGMDRVFHFLVPDFGGGEGEDGQNVVDVDLDQLAPDQQRGLIQFVDKELERVAAAAVPGPAAPARTDGWSQLQPSLVRPGGGLKRRRREGAVAGAAERDIPVKNEFAQGPPRDEERVSGRVDALEKRVAEAEAEIKNLKKELAREKEKSRKRRPDPDRSDSPSKPKPPPSAFARYCQSIRGELKGLSAADQSARAGRKWHDLPLAQKGAFKREHAGAQQSYSVALAAYSEQQK</sequence>
<feature type="domain" description="HMG box" evidence="3">
    <location>
        <begin position="180"/>
        <end position="244"/>
    </location>
</feature>
<evidence type="ECO:0000313" key="5">
    <source>
        <dbReference type="Proteomes" id="UP001189429"/>
    </source>
</evidence>
<evidence type="ECO:0000259" key="3">
    <source>
        <dbReference type="PROSITE" id="PS50118"/>
    </source>
</evidence>
<dbReference type="SMART" id="SM00398">
    <property type="entry name" value="HMG"/>
    <property type="match status" value="1"/>
</dbReference>
<feature type="compositionally biased region" description="Basic and acidic residues" evidence="2">
    <location>
        <begin position="153"/>
        <end position="178"/>
    </location>
</feature>
<keyword evidence="1" id="KW-0539">Nucleus</keyword>
<keyword evidence="1" id="KW-0238">DNA-binding</keyword>
<evidence type="ECO:0000256" key="2">
    <source>
        <dbReference type="SAM" id="MobiDB-lite"/>
    </source>
</evidence>
<feature type="region of interest" description="Disordered" evidence="2">
    <location>
        <begin position="74"/>
        <end position="138"/>
    </location>
</feature>
<feature type="non-terminal residue" evidence="4">
    <location>
        <position position="1"/>
    </location>
</feature>
<accession>A0ABN9R185</accession>
<organism evidence="4 5">
    <name type="scientific">Prorocentrum cordatum</name>
    <dbReference type="NCBI Taxonomy" id="2364126"/>
    <lineage>
        <taxon>Eukaryota</taxon>
        <taxon>Sar</taxon>
        <taxon>Alveolata</taxon>
        <taxon>Dinophyceae</taxon>
        <taxon>Prorocentrales</taxon>
        <taxon>Prorocentraceae</taxon>
        <taxon>Prorocentrum</taxon>
    </lineage>
</organism>
<feature type="non-terminal residue" evidence="4">
    <location>
        <position position="248"/>
    </location>
</feature>
<feature type="region of interest" description="Disordered" evidence="2">
    <location>
        <begin position="153"/>
        <end position="189"/>
    </location>
</feature>
<dbReference type="SUPFAM" id="SSF47095">
    <property type="entry name" value="HMG-box"/>
    <property type="match status" value="1"/>
</dbReference>
<name>A0ABN9R185_9DINO</name>
<dbReference type="Proteomes" id="UP001189429">
    <property type="component" value="Unassembled WGS sequence"/>
</dbReference>
<feature type="DNA-binding region" description="HMG box" evidence="1">
    <location>
        <begin position="180"/>
        <end position="244"/>
    </location>
</feature>
<gene>
    <name evidence="4" type="ORF">PCOR1329_LOCUS16411</name>
</gene>
<dbReference type="Pfam" id="PF00505">
    <property type="entry name" value="HMG_box"/>
    <property type="match status" value="1"/>
</dbReference>
<dbReference type="Pfam" id="PF17035">
    <property type="entry name" value="BET"/>
    <property type="match status" value="1"/>
</dbReference>
<keyword evidence="5" id="KW-1185">Reference proteome</keyword>
<feature type="compositionally biased region" description="Basic and acidic residues" evidence="2">
    <location>
        <begin position="126"/>
        <end position="138"/>
    </location>
</feature>
<protein>
    <recommendedName>
        <fullName evidence="3">HMG box domain-containing protein</fullName>
    </recommendedName>
</protein>
<dbReference type="EMBL" id="CAUYUJ010005026">
    <property type="protein sequence ID" value="CAK0811982.1"/>
    <property type="molecule type" value="Genomic_DNA"/>
</dbReference>
<reference evidence="4" key="1">
    <citation type="submission" date="2023-10" db="EMBL/GenBank/DDBJ databases">
        <authorList>
            <person name="Chen Y."/>
            <person name="Shah S."/>
            <person name="Dougan E. K."/>
            <person name="Thang M."/>
            <person name="Chan C."/>
        </authorList>
    </citation>
    <scope>NUCLEOTIDE SEQUENCE [LARGE SCALE GENOMIC DNA]</scope>
</reference>
<dbReference type="InterPro" id="IPR027353">
    <property type="entry name" value="NET_dom"/>
</dbReference>
<comment type="caution">
    <text evidence="4">The sequence shown here is derived from an EMBL/GenBank/DDBJ whole genome shotgun (WGS) entry which is preliminary data.</text>
</comment>
<dbReference type="PROSITE" id="PS50118">
    <property type="entry name" value="HMG_BOX_2"/>
    <property type="match status" value="1"/>
</dbReference>
<proteinExistence type="predicted"/>
<dbReference type="InterPro" id="IPR036910">
    <property type="entry name" value="HMG_box_dom_sf"/>
</dbReference>
<dbReference type="InterPro" id="IPR009071">
    <property type="entry name" value="HMG_box_dom"/>
</dbReference>
<dbReference type="Gene3D" id="1.10.30.10">
    <property type="entry name" value="High mobility group box domain"/>
    <property type="match status" value="1"/>
</dbReference>
<evidence type="ECO:0000313" key="4">
    <source>
        <dbReference type="EMBL" id="CAK0811982.1"/>
    </source>
</evidence>
<evidence type="ECO:0000256" key="1">
    <source>
        <dbReference type="PROSITE-ProRule" id="PRU00267"/>
    </source>
</evidence>